<accession>A0A0D2CFF6</accession>
<feature type="compositionally biased region" description="Basic and acidic residues" evidence="1">
    <location>
        <begin position="386"/>
        <end position="410"/>
    </location>
</feature>
<feature type="region of interest" description="Disordered" evidence="1">
    <location>
        <begin position="91"/>
        <end position="146"/>
    </location>
</feature>
<dbReference type="RefSeq" id="XP_016250064.1">
    <property type="nucleotide sequence ID" value="XM_016392545.1"/>
</dbReference>
<feature type="region of interest" description="Disordered" evidence="1">
    <location>
        <begin position="1"/>
        <end position="72"/>
    </location>
</feature>
<sequence length="911" mass="98229">MEDIAGLNWSSTPARGQNSKPAPATSNFSAFNTLKPTPPASGRASPFNSASIQPPSKPSTPANDSFANLVSFGPASHKNLSLSEQQRLQVEAKLQQQKTQTQRLNDQYAGGDDQFWNNLGSRRGTPAVDAEKNHTTNQKNNELDDADDDLFAAFNKPIPVKSDTITASVQKKPVNVDDNDDPFGLSEFPPRRADTTATASTAAGDDDDVLGLLGKPVPAARPESPPLAAEAQAADLHPQDKAVAELVDMGFPADKAKVALEATESGLDVQAAVGYLLNQAHAEARQKTQSRTASGQRGDGDNGRMSSRHEAQTSRTRPPWEEGEGSRNRTKGSTHNGEKDFEQLAAEFGTNFLKTANSLWKQGTKRVQQAVHEFNSDSEAGGQPRWMREVAERPTRKEQPQRRPEAESGRGRRGPSPEARAQASMTDEAIMLESNRPTPAPRPSSSSRPVRHFDSSADNSRDHSPIIPSRLRESLPQTQPAFLRQQNQSPASNSRASLNRAAADEQAAQAYVSSARRRKQQPHPVHEAPPAAVPESNLLEGGFKDTSPAFRAAATPAGTSKPPPRPQTHPSKQRVDSNPVQVRPPAPSRTVPSISVIALQASHSHREKGNEHFKRGDYASAHQSYATSLSHLPDAHPLTIVLLTNRALTALKIGEPKQAIVDADRAIMIIGPSKGENEIIEITSSGDMGNKPMREYYGKALMRKAEALEQMEKWTEAAVVWREAVEGGHGGSTSIQGRMRAEKAANPQKPKPAPASTTVGARKSGSASAPPSSTLRRAPPAPASTSLKPAEAVSRLRAANLAADKLDDEKFRLSESVDARINAWKSGKQDNLRALLGSLDSVLWEGSGWKKISMADLVLPGKVKVQYMKGIGKVHPDKIPTDATTEQRMIAGAVFSALNDAWDKFKAENGL</sequence>
<dbReference type="GO" id="GO:0005737">
    <property type="term" value="C:cytoplasm"/>
    <property type="evidence" value="ECO:0007669"/>
    <property type="project" value="TreeGrafter"/>
</dbReference>
<dbReference type="PANTHER" id="PTHR23172">
    <property type="entry name" value="AUXILIN/CYCLIN G-ASSOCIATED KINASE-RELATED"/>
    <property type="match status" value="1"/>
</dbReference>
<reference evidence="3 4" key="1">
    <citation type="submission" date="2015-01" db="EMBL/GenBank/DDBJ databases">
        <title>The Genome Sequence of Cladophialophora immunda CBS83496.</title>
        <authorList>
            <consortium name="The Broad Institute Genomics Platform"/>
            <person name="Cuomo C."/>
            <person name="de Hoog S."/>
            <person name="Gorbushina A."/>
            <person name="Stielow B."/>
            <person name="Teixiera M."/>
            <person name="Abouelleil A."/>
            <person name="Chapman S.B."/>
            <person name="Priest M."/>
            <person name="Young S.K."/>
            <person name="Wortman J."/>
            <person name="Nusbaum C."/>
            <person name="Birren B."/>
        </authorList>
    </citation>
    <scope>NUCLEOTIDE SEQUENCE [LARGE SCALE GENOMIC DNA]</scope>
    <source>
        <strain evidence="3 4">CBS 83496</strain>
    </source>
</reference>
<dbReference type="EMBL" id="KN847042">
    <property type="protein sequence ID" value="KIW29848.1"/>
    <property type="molecule type" value="Genomic_DNA"/>
</dbReference>
<dbReference type="GO" id="GO:0030276">
    <property type="term" value="F:clathrin binding"/>
    <property type="evidence" value="ECO:0007669"/>
    <property type="project" value="TreeGrafter"/>
</dbReference>
<dbReference type="InterPro" id="IPR011990">
    <property type="entry name" value="TPR-like_helical_dom_sf"/>
</dbReference>
<dbReference type="Gene3D" id="1.25.40.10">
    <property type="entry name" value="Tetratricopeptide repeat domain"/>
    <property type="match status" value="1"/>
</dbReference>
<name>A0A0D2CFF6_9EURO</name>
<dbReference type="Pfam" id="PF00627">
    <property type="entry name" value="UBA"/>
    <property type="match status" value="1"/>
</dbReference>
<proteinExistence type="predicted"/>
<dbReference type="PROSITE" id="PS50030">
    <property type="entry name" value="UBA"/>
    <property type="match status" value="1"/>
</dbReference>
<dbReference type="HOGENOM" id="CLU_005723_0_0_1"/>
<organism evidence="3 4">
    <name type="scientific">Cladophialophora immunda</name>
    <dbReference type="NCBI Taxonomy" id="569365"/>
    <lineage>
        <taxon>Eukaryota</taxon>
        <taxon>Fungi</taxon>
        <taxon>Dikarya</taxon>
        <taxon>Ascomycota</taxon>
        <taxon>Pezizomycotina</taxon>
        <taxon>Eurotiomycetes</taxon>
        <taxon>Chaetothyriomycetidae</taxon>
        <taxon>Chaetothyriales</taxon>
        <taxon>Herpotrichiellaceae</taxon>
        <taxon>Cladophialophora</taxon>
    </lineage>
</organism>
<feature type="domain" description="UBA" evidence="2">
    <location>
        <begin position="237"/>
        <end position="279"/>
    </location>
</feature>
<dbReference type="PANTHER" id="PTHR23172:SF19">
    <property type="entry name" value="J DOMAIN-CONTAINING PROTEIN"/>
    <property type="match status" value="1"/>
</dbReference>
<feature type="compositionally biased region" description="Polar residues" evidence="1">
    <location>
        <begin position="475"/>
        <end position="488"/>
    </location>
</feature>
<evidence type="ECO:0000256" key="1">
    <source>
        <dbReference type="SAM" id="MobiDB-lite"/>
    </source>
</evidence>
<feature type="compositionally biased region" description="Low complexity" evidence="1">
    <location>
        <begin position="489"/>
        <end position="510"/>
    </location>
</feature>
<feature type="compositionally biased region" description="Polar residues" evidence="1">
    <location>
        <begin position="765"/>
        <end position="775"/>
    </location>
</feature>
<feature type="region of interest" description="Disordered" evidence="1">
    <location>
        <begin position="171"/>
        <end position="236"/>
    </location>
</feature>
<dbReference type="GO" id="GO:0031982">
    <property type="term" value="C:vesicle"/>
    <property type="evidence" value="ECO:0007669"/>
    <property type="project" value="TreeGrafter"/>
</dbReference>
<feature type="compositionally biased region" description="Basic and acidic residues" evidence="1">
    <location>
        <begin position="451"/>
        <end position="464"/>
    </location>
</feature>
<dbReference type="SMART" id="SM00165">
    <property type="entry name" value="UBA"/>
    <property type="match status" value="1"/>
</dbReference>
<protein>
    <recommendedName>
        <fullName evidence="2">UBA domain-containing protein</fullName>
    </recommendedName>
</protein>
<dbReference type="Proteomes" id="UP000054466">
    <property type="component" value="Unassembled WGS sequence"/>
</dbReference>
<evidence type="ECO:0000313" key="4">
    <source>
        <dbReference type="Proteomes" id="UP000054466"/>
    </source>
</evidence>
<feature type="compositionally biased region" description="Low complexity" evidence="1">
    <location>
        <begin position="93"/>
        <end position="104"/>
    </location>
</feature>
<dbReference type="InterPro" id="IPR009060">
    <property type="entry name" value="UBA-like_sf"/>
</dbReference>
<dbReference type="GO" id="GO:0072583">
    <property type="term" value="P:clathrin-dependent endocytosis"/>
    <property type="evidence" value="ECO:0007669"/>
    <property type="project" value="TreeGrafter"/>
</dbReference>
<dbReference type="InterPro" id="IPR015940">
    <property type="entry name" value="UBA"/>
</dbReference>
<dbReference type="FunFam" id="1.10.287.110:FF:000002">
    <property type="entry name" value="putative tyrosine-protein phosphatase auxilin isoform X2"/>
    <property type="match status" value="1"/>
</dbReference>
<feature type="region of interest" description="Disordered" evidence="1">
    <location>
        <begin position="727"/>
        <end position="790"/>
    </location>
</feature>
<keyword evidence="4" id="KW-1185">Reference proteome</keyword>
<feature type="compositionally biased region" description="Polar residues" evidence="1">
    <location>
        <begin position="46"/>
        <end position="68"/>
    </location>
</feature>
<dbReference type="VEuPathDB" id="FungiDB:PV07_05635"/>
<feature type="compositionally biased region" description="Polar residues" evidence="1">
    <location>
        <begin position="8"/>
        <end position="35"/>
    </location>
</feature>
<dbReference type="GeneID" id="27344829"/>
<dbReference type="OrthoDB" id="1717591at2759"/>
<feature type="region of interest" description="Disordered" evidence="1">
    <location>
        <begin position="361"/>
        <end position="590"/>
    </location>
</feature>
<feature type="region of interest" description="Disordered" evidence="1">
    <location>
        <begin position="282"/>
        <end position="343"/>
    </location>
</feature>
<evidence type="ECO:0000313" key="3">
    <source>
        <dbReference type="EMBL" id="KIW29848.1"/>
    </source>
</evidence>
<dbReference type="InterPro" id="IPR036869">
    <property type="entry name" value="J_dom_sf"/>
</dbReference>
<dbReference type="AlphaFoldDB" id="A0A0D2CFF6"/>
<gene>
    <name evidence="3" type="ORF">PV07_05635</name>
</gene>
<dbReference type="SUPFAM" id="SSF48452">
    <property type="entry name" value="TPR-like"/>
    <property type="match status" value="1"/>
</dbReference>
<dbReference type="Gene3D" id="1.10.287.110">
    <property type="entry name" value="DnaJ domain"/>
    <property type="match status" value="1"/>
</dbReference>
<dbReference type="SUPFAM" id="SSF46934">
    <property type="entry name" value="UBA-like"/>
    <property type="match status" value="1"/>
</dbReference>
<dbReference type="SUPFAM" id="SSF46565">
    <property type="entry name" value="Chaperone J-domain"/>
    <property type="match status" value="1"/>
</dbReference>
<dbReference type="FunFam" id="1.25.40.10:FF:000354">
    <property type="entry name" value="UBA domain-containing protein 7"/>
    <property type="match status" value="1"/>
</dbReference>
<dbReference type="GO" id="GO:0072318">
    <property type="term" value="P:clathrin coat disassembly"/>
    <property type="evidence" value="ECO:0007669"/>
    <property type="project" value="TreeGrafter"/>
</dbReference>
<evidence type="ECO:0000259" key="2">
    <source>
        <dbReference type="PROSITE" id="PS50030"/>
    </source>
</evidence>
<dbReference type="Gene3D" id="1.10.8.10">
    <property type="entry name" value="DNA helicase RuvA subunit, C-terminal domain"/>
    <property type="match status" value="1"/>
</dbReference>
<dbReference type="STRING" id="569365.A0A0D2CFF6"/>
<feature type="compositionally biased region" description="Basic and acidic residues" evidence="1">
    <location>
        <begin position="298"/>
        <end position="327"/>
    </location>
</feature>